<proteinExistence type="predicted"/>
<organism evidence="1">
    <name type="scientific">Graphocephala atropunctata</name>
    <dbReference type="NCBI Taxonomy" id="36148"/>
    <lineage>
        <taxon>Eukaryota</taxon>
        <taxon>Metazoa</taxon>
        <taxon>Ecdysozoa</taxon>
        <taxon>Arthropoda</taxon>
        <taxon>Hexapoda</taxon>
        <taxon>Insecta</taxon>
        <taxon>Pterygota</taxon>
        <taxon>Neoptera</taxon>
        <taxon>Paraneoptera</taxon>
        <taxon>Hemiptera</taxon>
        <taxon>Auchenorrhyncha</taxon>
        <taxon>Membracoidea</taxon>
        <taxon>Cicadellidae</taxon>
        <taxon>Cicadellinae</taxon>
        <taxon>Cicadellini</taxon>
        <taxon>Graphocephala</taxon>
    </lineage>
</organism>
<feature type="non-terminal residue" evidence="1">
    <location>
        <position position="143"/>
    </location>
</feature>
<name>A0A1B6MGE1_9HEMI</name>
<evidence type="ECO:0000313" key="1">
    <source>
        <dbReference type="EMBL" id="JAT35020.1"/>
    </source>
</evidence>
<protein>
    <submittedName>
        <fullName evidence="1">Uncharacterized protein</fullName>
    </submittedName>
</protein>
<sequence length="143" mass="17005">MDKVLIALQKLLEKNNTKSCITMKQNVQNESPYNLRHTKKYITSNFTRSELNGRNKNLDLYPSTRVEIKKNNSKSCRKKKILNFQNVFPYNLTHAKRYSKPYFNERNRPKGIKSADCYWSTVFQKKINAEADISCLRRKYLIF</sequence>
<accession>A0A1B6MGE1</accession>
<gene>
    <name evidence="1" type="ORF">g.4853</name>
</gene>
<dbReference type="EMBL" id="GEBQ01004957">
    <property type="protein sequence ID" value="JAT35020.1"/>
    <property type="molecule type" value="Transcribed_RNA"/>
</dbReference>
<dbReference type="AlphaFoldDB" id="A0A1B6MGE1"/>
<reference evidence="1" key="1">
    <citation type="submission" date="2015-11" db="EMBL/GenBank/DDBJ databases">
        <title>De novo transcriptome assembly of four potential Pierce s Disease insect vectors from Arizona vineyards.</title>
        <authorList>
            <person name="Tassone E.E."/>
        </authorList>
    </citation>
    <scope>NUCLEOTIDE SEQUENCE</scope>
</reference>